<protein>
    <submittedName>
        <fullName evidence="1">Uncharacterized protein</fullName>
    </submittedName>
</protein>
<accession>A0ACB8QLR1</accession>
<dbReference type="EMBL" id="MU273541">
    <property type="protein sequence ID" value="KAI0032592.1"/>
    <property type="molecule type" value="Genomic_DNA"/>
</dbReference>
<evidence type="ECO:0000313" key="1">
    <source>
        <dbReference type="EMBL" id="KAI0032592.1"/>
    </source>
</evidence>
<dbReference type="Proteomes" id="UP000814128">
    <property type="component" value="Unassembled WGS sequence"/>
</dbReference>
<keyword evidence="2" id="KW-1185">Reference proteome</keyword>
<comment type="caution">
    <text evidence="1">The sequence shown here is derived from an EMBL/GenBank/DDBJ whole genome shotgun (WGS) entry which is preliminary data.</text>
</comment>
<evidence type="ECO:0000313" key="2">
    <source>
        <dbReference type="Proteomes" id="UP000814128"/>
    </source>
</evidence>
<name>A0ACB8QLR1_9AGAM</name>
<sequence>MSSGVALPQPRSQLAFSLDPMRYHLLGQLEYYLSPQNLAQDLFLRTKMDAKGWIPIALLASFKRVQALTQQEALVHEVLAYSRVVEVRVGHVRPGDGEWKQYVLPNAPPSVVEPGLDGAPAVGTVLMPGTEVVPDGDDEDEDEDEVEIIMGQGAGHA</sequence>
<gene>
    <name evidence="1" type="ORF">K488DRAFT_49542</name>
</gene>
<reference evidence="1" key="1">
    <citation type="submission" date="2021-02" db="EMBL/GenBank/DDBJ databases">
        <authorList>
            <consortium name="DOE Joint Genome Institute"/>
            <person name="Ahrendt S."/>
            <person name="Looney B.P."/>
            <person name="Miyauchi S."/>
            <person name="Morin E."/>
            <person name="Drula E."/>
            <person name="Courty P.E."/>
            <person name="Chicoki N."/>
            <person name="Fauchery L."/>
            <person name="Kohler A."/>
            <person name="Kuo A."/>
            <person name="Labutti K."/>
            <person name="Pangilinan J."/>
            <person name="Lipzen A."/>
            <person name="Riley R."/>
            <person name="Andreopoulos W."/>
            <person name="He G."/>
            <person name="Johnson J."/>
            <person name="Barry K.W."/>
            <person name="Grigoriev I.V."/>
            <person name="Nagy L."/>
            <person name="Hibbett D."/>
            <person name="Henrissat B."/>
            <person name="Matheny P.B."/>
            <person name="Labbe J."/>
            <person name="Martin F."/>
        </authorList>
    </citation>
    <scope>NUCLEOTIDE SEQUENCE</scope>
    <source>
        <strain evidence="1">EC-137</strain>
    </source>
</reference>
<reference evidence="1" key="2">
    <citation type="journal article" date="2022" name="New Phytol.">
        <title>Evolutionary transition to the ectomycorrhizal habit in the genomes of a hyperdiverse lineage of mushroom-forming fungi.</title>
        <authorList>
            <person name="Looney B."/>
            <person name="Miyauchi S."/>
            <person name="Morin E."/>
            <person name="Drula E."/>
            <person name="Courty P.E."/>
            <person name="Kohler A."/>
            <person name="Kuo A."/>
            <person name="LaButti K."/>
            <person name="Pangilinan J."/>
            <person name="Lipzen A."/>
            <person name="Riley R."/>
            <person name="Andreopoulos W."/>
            <person name="He G."/>
            <person name="Johnson J."/>
            <person name="Nolan M."/>
            <person name="Tritt A."/>
            <person name="Barry K.W."/>
            <person name="Grigoriev I.V."/>
            <person name="Nagy L.G."/>
            <person name="Hibbett D."/>
            <person name="Henrissat B."/>
            <person name="Matheny P.B."/>
            <person name="Labbe J."/>
            <person name="Martin F.M."/>
        </authorList>
    </citation>
    <scope>NUCLEOTIDE SEQUENCE</scope>
    <source>
        <strain evidence="1">EC-137</strain>
    </source>
</reference>
<proteinExistence type="predicted"/>
<organism evidence="1 2">
    <name type="scientific">Vararia minispora EC-137</name>
    <dbReference type="NCBI Taxonomy" id="1314806"/>
    <lineage>
        <taxon>Eukaryota</taxon>
        <taxon>Fungi</taxon>
        <taxon>Dikarya</taxon>
        <taxon>Basidiomycota</taxon>
        <taxon>Agaricomycotina</taxon>
        <taxon>Agaricomycetes</taxon>
        <taxon>Russulales</taxon>
        <taxon>Lachnocladiaceae</taxon>
        <taxon>Vararia</taxon>
    </lineage>
</organism>